<feature type="domain" description="Dynein heavy chain tail" evidence="2">
    <location>
        <begin position="272"/>
        <end position="595"/>
    </location>
</feature>
<sequence length="602" mass="68684">MDDPSVDVNPTVPSGTSNTPPTANVSLADLDTFVNYLKRVCAPILDSSLENTNDIERLFTDRSSIDCIKKFISDVQCQTILISKTITVKEDPTLTETDSTTNSSGDTLTINSSSSSSSTSSSSLIPDGLYTLSTEVHYINPKMLSLVIVKRGQLIESDKKFHTQLRIINLVDSSPYETLHAYISHVIGPYFKSYVRESGKSERDGDKMAPTMEKKITELEMGLLHLQQNIEIPEVNLAIHPIVSQVAQKCLNESRRPKVDDFSEYLDNTEFLNSLQSHVNRWVREIQRVTKLHEDSMKGSTRQEISFWLNLERALTRIQEKRESVEVQLTFDILKTVKRFHATVGFDNDTGLKSAMDTVKDHSVLMKDFPINDLLSANELDKIRTALTTIFQHLKKLRSTRYPVSRAGRLMEAVSQDLMQQMLKVLNTYRLMHIGYTDFERIVKACDDVFATWDDEYERLSTQVRDVRRTARTSDVRMAWRVSLSHKKLQQRLDHMKRFRKQHEQLRSVIDRVLLQPVPTPLQPQTSINDEQDKDNNQTSTNGPSNETRTTVTAANVLNDVNAIDEVNMAYESVKEIDALDVSKEGQDAWEMAMKRNNFNLK</sequence>
<dbReference type="GO" id="GO:0005881">
    <property type="term" value="C:cytoplasmic microtubule"/>
    <property type="evidence" value="ECO:0007669"/>
    <property type="project" value="TreeGrafter"/>
</dbReference>
<accession>A0A815QUL7</accession>
<dbReference type="GO" id="GO:1904115">
    <property type="term" value="C:axon cytoplasm"/>
    <property type="evidence" value="ECO:0007669"/>
    <property type="project" value="GOC"/>
</dbReference>
<evidence type="ECO:0000313" key="3">
    <source>
        <dbReference type="EMBL" id="CAF1416035.1"/>
    </source>
</evidence>
<gene>
    <name evidence="3" type="ORF">RFH988_LOCUS35415</name>
    <name evidence="4" type="ORF">SEV965_LOCUS34444</name>
</gene>
<comment type="caution">
    <text evidence="4">The sequence shown here is derived from an EMBL/GenBank/DDBJ whole genome shotgun (WGS) entry which is preliminary data.</text>
</comment>
<dbReference type="PANTHER" id="PTHR10676">
    <property type="entry name" value="DYNEIN HEAVY CHAIN FAMILY PROTEIN"/>
    <property type="match status" value="1"/>
</dbReference>
<dbReference type="GO" id="GO:0007052">
    <property type="term" value="P:mitotic spindle organization"/>
    <property type="evidence" value="ECO:0007669"/>
    <property type="project" value="TreeGrafter"/>
</dbReference>
<proteinExistence type="predicted"/>
<evidence type="ECO:0000313" key="4">
    <source>
        <dbReference type="EMBL" id="CAF1466747.1"/>
    </source>
</evidence>
<evidence type="ECO:0000256" key="1">
    <source>
        <dbReference type="SAM" id="MobiDB-lite"/>
    </source>
</evidence>
<dbReference type="GO" id="GO:0008090">
    <property type="term" value="P:retrograde axonal transport"/>
    <property type="evidence" value="ECO:0007669"/>
    <property type="project" value="TreeGrafter"/>
</dbReference>
<evidence type="ECO:0000313" key="5">
    <source>
        <dbReference type="Proteomes" id="UP000663889"/>
    </source>
</evidence>
<dbReference type="Pfam" id="PF08385">
    <property type="entry name" value="DHC_N1"/>
    <property type="match status" value="1"/>
</dbReference>
<dbReference type="Proteomes" id="UP000663882">
    <property type="component" value="Unassembled WGS sequence"/>
</dbReference>
<organism evidence="4 5">
    <name type="scientific">Rotaria sordida</name>
    <dbReference type="NCBI Taxonomy" id="392033"/>
    <lineage>
        <taxon>Eukaryota</taxon>
        <taxon>Metazoa</taxon>
        <taxon>Spiralia</taxon>
        <taxon>Gnathifera</taxon>
        <taxon>Rotifera</taxon>
        <taxon>Eurotatoria</taxon>
        <taxon>Bdelloidea</taxon>
        <taxon>Philodinida</taxon>
        <taxon>Philodinidae</taxon>
        <taxon>Rotaria</taxon>
    </lineage>
</organism>
<dbReference type="InterPro" id="IPR026983">
    <property type="entry name" value="DHC"/>
</dbReference>
<name>A0A815QUL7_9BILA</name>
<dbReference type="AlphaFoldDB" id="A0A815QUL7"/>
<dbReference type="PANTHER" id="PTHR10676:SF314">
    <property type="entry name" value="CYTOPLASMIC DYNEIN 1 HEAVY CHAIN 1"/>
    <property type="match status" value="1"/>
</dbReference>
<dbReference type="GO" id="GO:0007097">
    <property type="term" value="P:nuclear migration"/>
    <property type="evidence" value="ECO:0007669"/>
    <property type="project" value="TreeGrafter"/>
</dbReference>
<feature type="compositionally biased region" description="Low complexity" evidence="1">
    <location>
        <begin position="112"/>
        <end position="123"/>
    </location>
</feature>
<dbReference type="GO" id="GO:0031122">
    <property type="term" value="P:cytoplasmic microtubule organization"/>
    <property type="evidence" value="ECO:0007669"/>
    <property type="project" value="TreeGrafter"/>
</dbReference>
<dbReference type="GO" id="GO:0005868">
    <property type="term" value="C:cytoplasmic dynein complex"/>
    <property type="evidence" value="ECO:0007669"/>
    <property type="project" value="TreeGrafter"/>
</dbReference>
<dbReference type="GO" id="GO:0005938">
    <property type="term" value="C:cell cortex"/>
    <property type="evidence" value="ECO:0007669"/>
    <property type="project" value="TreeGrafter"/>
</dbReference>
<dbReference type="InterPro" id="IPR013594">
    <property type="entry name" value="Dynein_heavy_tail"/>
</dbReference>
<dbReference type="Proteomes" id="UP000663889">
    <property type="component" value="Unassembled WGS sequence"/>
</dbReference>
<reference evidence="4" key="1">
    <citation type="submission" date="2021-02" db="EMBL/GenBank/DDBJ databases">
        <authorList>
            <person name="Nowell W R."/>
        </authorList>
    </citation>
    <scope>NUCLEOTIDE SEQUENCE</scope>
</reference>
<feature type="region of interest" description="Disordered" evidence="1">
    <location>
        <begin position="519"/>
        <end position="551"/>
    </location>
</feature>
<dbReference type="GO" id="GO:0051959">
    <property type="term" value="F:dynein light intermediate chain binding"/>
    <property type="evidence" value="ECO:0007669"/>
    <property type="project" value="InterPro"/>
</dbReference>
<dbReference type="OrthoDB" id="14187at2759"/>
<protein>
    <recommendedName>
        <fullName evidence="2">Dynein heavy chain tail domain-containing protein</fullName>
    </recommendedName>
</protein>
<dbReference type="EMBL" id="CAJNOU010005107">
    <property type="protein sequence ID" value="CAF1466747.1"/>
    <property type="molecule type" value="Genomic_DNA"/>
</dbReference>
<feature type="compositionally biased region" description="Polar residues" evidence="1">
    <location>
        <begin position="11"/>
        <end position="23"/>
    </location>
</feature>
<feature type="region of interest" description="Disordered" evidence="1">
    <location>
        <begin position="1"/>
        <end position="23"/>
    </location>
</feature>
<dbReference type="GO" id="GO:0045505">
    <property type="term" value="F:dynein intermediate chain binding"/>
    <property type="evidence" value="ECO:0007669"/>
    <property type="project" value="InterPro"/>
</dbReference>
<dbReference type="GO" id="GO:0008569">
    <property type="term" value="F:minus-end-directed microtubule motor activity"/>
    <property type="evidence" value="ECO:0007669"/>
    <property type="project" value="TreeGrafter"/>
</dbReference>
<evidence type="ECO:0000259" key="2">
    <source>
        <dbReference type="Pfam" id="PF08385"/>
    </source>
</evidence>
<feature type="compositionally biased region" description="Polar residues" evidence="1">
    <location>
        <begin position="94"/>
        <end position="111"/>
    </location>
</feature>
<feature type="compositionally biased region" description="Polar residues" evidence="1">
    <location>
        <begin position="537"/>
        <end position="551"/>
    </location>
</feature>
<feature type="region of interest" description="Disordered" evidence="1">
    <location>
        <begin position="93"/>
        <end position="124"/>
    </location>
</feature>
<dbReference type="EMBL" id="CAJNOO010005378">
    <property type="protein sequence ID" value="CAF1416035.1"/>
    <property type="molecule type" value="Genomic_DNA"/>
</dbReference>